<feature type="zinc finger region" description="C3H1-type" evidence="5">
    <location>
        <begin position="111"/>
        <end position="139"/>
    </location>
</feature>
<dbReference type="GO" id="GO:0003729">
    <property type="term" value="F:mRNA binding"/>
    <property type="evidence" value="ECO:0007669"/>
    <property type="project" value="InterPro"/>
</dbReference>
<keyword evidence="2" id="KW-0677">Repeat</keyword>
<dbReference type="GO" id="GO:0010468">
    <property type="term" value="P:regulation of gene expression"/>
    <property type="evidence" value="ECO:0007669"/>
    <property type="project" value="UniProtKB-ARBA"/>
</dbReference>
<dbReference type="EMBL" id="GHBR01001668">
    <property type="protein sequence ID" value="NDJ96815.1"/>
    <property type="molecule type" value="Transcribed_RNA"/>
</dbReference>
<dbReference type="Pfam" id="PF00642">
    <property type="entry name" value="zf-CCCH"/>
    <property type="match status" value="2"/>
</dbReference>
<proteinExistence type="predicted"/>
<keyword evidence="3 5" id="KW-0863">Zinc-finger</keyword>
<dbReference type="Gene3D" id="4.10.1000.10">
    <property type="entry name" value="Zinc finger, CCCH-type"/>
    <property type="match status" value="2"/>
</dbReference>
<evidence type="ECO:0000256" key="3">
    <source>
        <dbReference type="ARBA" id="ARBA00022771"/>
    </source>
</evidence>
<dbReference type="PANTHER" id="PTHR12547:SF18">
    <property type="entry name" value="PROTEIN TIS11"/>
    <property type="match status" value="1"/>
</dbReference>
<dbReference type="InterPro" id="IPR045877">
    <property type="entry name" value="ZFP36-like"/>
</dbReference>
<accession>A0A6B2G3J1</accession>
<organism evidence="7">
    <name type="scientific">Myxobolus squamalis</name>
    <name type="common">Myxosporean</name>
    <dbReference type="NCBI Taxonomy" id="59785"/>
    <lineage>
        <taxon>Eukaryota</taxon>
        <taxon>Metazoa</taxon>
        <taxon>Cnidaria</taxon>
        <taxon>Myxozoa</taxon>
        <taxon>Myxosporea</taxon>
        <taxon>Bivalvulida</taxon>
        <taxon>Platysporina</taxon>
        <taxon>Myxobolidae</taxon>
        <taxon>Myxobolus</taxon>
    </lineage>
</organism>
<dbReference type="InterPro" id="IPR000571">
    <property type="entry name" value="Znf_CCCH"/>
</dbReference>
<name>A0A6B2G3J1_MYXSQ</name>
<dbReference type="AlphaFoldDB" id="A0A6B2G3J1"/>
<dbReference type="PANTHER" id="PTHR12547">
    <property type="entry name" value="CCCH ZINC FINGER/TIS11-RELATED"/>
    <property type="match status" value="1"/>
</dbReference>
<evidence type="ECO:0000256" key="2">
    <source>
        <dbReference type="ARBA" id="ARBA00022737"/>
    </source>
</evidence>
<dbReference type="GO" id="GO:0008270">
    <property type="term" value="F:zinc ion binding"/>
    <property type="evidence" value="ECO:0007669"/>
    <property type="project" value="UniProtKB-KW"/>
</dbReference>
<keyword evidence="1 5" id="KW-0479">Metal-binding</keyword>
<feature type="zinc finger region" description="C3H1-type" evidence="5">
    <location>
        <begin position="149"/>
        <end position="177"/>
    </location>
</feature>
<evidence type="ECO:0000256" key="4">
    <source>
        <dbReference type="ARBA" id="ARBA00022833"/>
    </source>
</evidence>
<dbReference type="InterPro" id="IPR036855">
    <property type="entry name" value="Znf_CCCH_sf"/>
</dbReference>
<evidence type="ECO:0000259" key="6">
    <source>
        <dbReference type="PROSITE" id="PS50103"/>
    </source>
</evidence>
<feature type="domain" description="C3H1-type" evidence="6">
    <location>
        <begin position="111"/>
        <end position="139"/>
    </location>
</feature>
<sequence>MIQQDKLLELQNKFSLDSFQFGKNNVITKKIFSKPSKSITDSNYCSCSCYYSLSSDMCDVEQIQTCLNDVFVNAVDHESAQTQLLDQNSLGCDNNGLTQIPIAKTNKKPEKYKTEMCRNFEWKGFCNYSDKCQYAHGSDELLPSHKHPKYKTKLCAYYHTKGVCDYGRRCNFIHDEKVYNTRTRILSDSNCHNIVGVKPFHNTTQRANSTYGNFPKFN</sequence>
<feature type="domain" description="C3H1-type" evidence="6">
    <location>
        <begin position="149"/>
        <end position="177"/>
    </location>
</feature>
<evidence type="ECO:0000313" key="7">
    <source>
        <dbReference type="EMBL" id="NDJ96815.1"/>
    </source>
</evidence>
<dbReference type="FunFam" id="4.10.1000.10:FF:000018">
    <property type="entry name" value="Zinc finger protein"/>
    <property type="match status" value="1"/>
</dbReference>
<dbReference type="PROSITE" id="PS50103">
    <property type="entry name" value="ZF_C3H1"/>
    <property type="match status" value="2"/>
</dbReference>
<reference evidence="7" key="1">
    <citation type="submission" date="2018-11" db="EMBL/GenBank/DDBJ databases">
        <title>Myxobolus squamalis genome and transcriptome.</title>
        <authorList>
            <person name="Yahalomi D."/>
            <person name="Atkinson S.D."/>
            <person name="Neuhof M."/>
            <person name="Chang E.S."/>
            <person name="Philippe H."/>
            <person name="Cartwright P."/>
            <person name="Bartholomew J.L."/>
            <person name="Huchon D."/>
        </authorList>
    </citation>
    <scope>NUCLEOTIDE SEQUENCE</scope>
    <source>
        <strain evidence="7">71B08</strain>
        <tissue evidence="7">Whole</tissue>
    </source>
</reference>
<evidence type="ECO:0000256" key="5">
    <source>
        <dbReference type="PROSITE-ProRule" id="PRU00723"/>
    </source>
</evidence>
<dbReference type="SMART" id="SM00356">
    <property type="entry name" value="ZnF_C3H1"/>
    <property type="match status" value="2"/>
</dbReference>
<dbReference type="SUPFAM" id="SSF90229">
    <property type="entry name" value="CCCH zinc finger"/>
    <property type="match status" value="2"/>
</dbReference>
<keyword evidence="4 5" id="KW-0862">Zinc</keyword>
<evidence type="ECO:0000256" key="1">
    <source>
        <dbReference type="ARBA" id="ARBA00022723"/>
    </source>
</evidence>
<protein>
    <submittedName>
        <fullName evidence="7">mRNA decay activator protein ZFP36L1 (Trinotate prediction)</fullName>
    </submittedName>
</protein>
<dbReference type="FunFam" id="4.10.1000.10:FF:000001">
    <property type="entry name" value="zinc finger CCCH domain-containing protein 15-like"/>
    <property type="match status" value="1"/>
</dbReference>
<dbReference type="GO" id="GO:0043186">
    <property type="term" value="C:P granule"/>
    <property type="evidence" value="ECO:0007669"/>
    <property type="project" value="UniProtKB-ARBA"/>
</dbReference>